<dbReference type="InterPro" id="IPR011047">
    <property type="entry name" value="Quinoprotein_ADH-like_sf"/>
</dbReference>
<dbReference type="Proteomes" id="UP000586031">
    <property type="component" value="Unassembled WGS sequence"/>
</dbReference>
<organism evidence="4 5">
    <name type="scientific">Methanobacterium subterraneum</name>
    <dbReference type="NCBI Taxonomy" id="59277"/>
    <lineage>
        <taxon>Archaea</taxon>
        <taxon>Methanobacteriati</taxon>
        <taxon>Methanobacteriota</taxon>
        <taxon>Methanomada group</taxon>
        <taxon>Methanobacteria</taxon>
        <taxon>Methanobacteriales</taxon>
        <taxon>Methanobacteriaceae</taxon>
        <taxon>Methanobacterium</taxon>
    </lineage>
</organism>
<dbReference type="Gene3D" id="2.40.128.630">
    <property type="match status" value="1"/>
</dbReference>
<feature type="region of interest" description="Disordered" evidence="1">
    <location>
        <begin position="445"/>
        <end position="467"/>
    </location>
</feature>
<feature type="compositionally biased region" description="Polar residues" evidence="1">
    <location>
        <begin position="46"/>
        <end position="63"/>
    </location>
</feature>
<evidence type="ECO:0000256" key="2">
    <source>
        <dbReference type="SAM" id="Phobius"/>
    </source>
</evidence>
<feature type="transmembrane region" description="Helical" evidence="2">
    <location>
        <begin position="479"/>
        <end position="499"/>
    </location>
</feature>
<dbReference type="EMBL" id="DUHE01000063">
    <property type="protein sequence ID" value="HII83660.1"/>
    <property type="molecule type" value="Genomic_DNA"/>
</dbReference>
<feature type="domain" description="Pyrrolo-quinoline quinone repeat" evidence="3">
    <location>
        <begin position="254"/>
        <end position="342"/>
    </location>
</feature>
<dbReference type="InterPro" id="IPR018391">
    <property type="entry name" value="PQQ_b-propeller_rpt"/>
</dbReference>
<dbReference type="InterPro" id="IPR002372">
    <property type="entry name" value="PQQ_rpt_dom"/>
</dbReference>
<dbReference type="Pfam" id="PF13360">
    <property type="entry name" value="PQQ_2"/>
    <property type="match status" value="1"/>
</dbReference>
<dbReference type="InterPro" id="IPR015943">
    <property type="entry name" value="WD40/YVTN_repeat-like_dom_sf"/>
</dbReference>
<dbReference type="PANTHER" id="PTHR34512:SF30">
    <property type="entry name" value="OUTER MEMBRANE PROTEIN ASSEMBLY FACTOR BAMB"/>
    <property type="match status" value="1"/>
</dbReference>
<sequence>MITKLHKFKHLTLLLALIALIIISISPAMADSSDALADSQYPKAMNDNQNTGQSQYVGPQNNSTKWNYTTGDSNSQIMYAPSIGPDGTIYLATRFNNGTNDLANLYALNPDATKKWNYTIFDGILYEYYYSDFIGSPAIAQDGTIYINGHFKDYSMKYGFLYALNPDGTVKWKYFLNDNEGFTVFPTGFPAVGADGTIYLSSQYYESGWIAKLNAINPDGTKKWEYAVSEGQYGSDVPSPAIAPDGTIYFVYNYHYSSSSDAHLCALDQNGGLIWNYLINGYVKSHPAVASDGTIYLAARDGKLYAINPNGTQKWEYATEIDVVTDFLTAPSVAKDGTIYVGGLFKDDDQYPGILYAINPDGTFKWSFTTPHAVGIEAVIGDDGTIYFGDGAAVGTFYALNPDGTVKWSLEVEPTTSAAIASNGDLYLGLVMGQTYYLYSVQGPRFNPNPDPNPNPNNTASAANTTRFSGNTIGMQNTGIPMAGIIMALFMVAGGFISIQKRQ</sequence>
<proteinExistence type="predicted"/>
<dbReference type="SUPFAM" id="SSF50998">
    <property type="entry name" value="Quinoprotein alcohol dehydrogenase-like"/>
    <property type="match status" value="1"/>
</dbReference>
<dbReference type="PANTHER" id="PTHR34512">
    <property type="entry name" value="CELL SURFACE PROTEIN"/>
    <property type="match status" value="1"/>
</dbReference>
<evidence type="ECO:0000259" key="3">
    <source>
        <dbReference type="Pfam" id="PF13360"/>
    </source>
</evidence>
<evidence type="ECO:0000313" key="5">
    <source>
        <dbReference type="Proteomes" id="UP000586031"/>
    </source>
</evidence>
<dbReference type="AlphaFoldDB" id="A0A7J4TH38"/>
<dbReference type="Gene3D" id="2.130.10.10">
    <property type="entry name" value="YVTN repeat-like/Quinoprotein amine dehydrogenase"/>
    <property type="match status" value="1"/>
</dbReference>
<reference evidence="5" key="1">
    <citation type="journal article" date="2020" name="bioRxiv">
        <title>A rank-normalized archaeal taxonomy based on genome phylogeny resolves widespread incomplete and uneven classifications.</title>
        <authorList>
            <person name="Rinke C."/>
            <person name="Chuvochina M."/>
            <person name="Mussig A.J."/>
            <person name="Chaumeil P.-A."/>
            <person name="Waite D.W."/>
            <person name="Whitman W.B."/>
            <person name="Parks D.H."/>
            <person name="Hugenholtz P."/>
        </authorList>
    </citation>
    <scope>NUCLEOTIDE SEQUENCE [LARGE SCALE GENOMIC DNA]</scope>
</reference>
<evidence type="ECO:0000256" key="1">
    <source>
        <dbReference type="SAM" id="MobiDB-lite"/>
    </source>
</evidence>
<keyword evidence="2" id="KW-1133">Transmembrane helix</keyword>
<keyword evidence="2" id="KW-0812">Transmembrane</keyword>
<keyword evidence="2" id="KW-0472">Membrane</keyword>
<name>A0A7J4TH38_9EURY</name>
<gene>
    <name evidence="4" type="ORF">HA271_02200</name>
</gene>
<protein>
    <submittedName>
        <fullName evidence="4">PQQ-like beta-propeller repeat protein</fullName>
    </submittedName>
</protein>
<feature type="compositionally biased region" description="Low complexity" evidence="1">
    <location>
        <begin position="456"/>
        <end position="466"/>
    </location>
</feature>
<comment type="caution">
    <text evidence="4">The sequence shown here is derived from an EMBL/GenBank/DDBJ whole genome shotgun (WGS) entry which is preliminary data.</text>
</comment>
<accession>A0A7J4TH38</accession>
<dbReference type="Gene3D" id="2.40.10.480">
    <property type="match status" value="1"/>
</dbReference>
<feature type="region of interest" description="Disordered" evidence="1">
    <location>
        <begin position="41"/>
        <end position="63"/>
    </location>
</feature>
<evidence type="ECO:0000313" key="4">
    <source>
        <dbReference type="EMBL" id="HII83660.1"/>
    </source>
</evidence>
<dbReference type="SMART" id="SM00564">
    <property type="entry name" value="PQQ"/>
    <property type="match status" value="7"/>
</dbReference>